<evidence type="ECO:0000313" key="7">
    <source>
        <dbReference type="Proteomes" id="UP000535890"/>
    </source>
</evidence>
<accession>A0A7Y9J5I8</accession>
<dbReference type="PANTHER" id="PTHR34605">
    <property type="entry name" value="PHAGE_INTEGRASE DOMAIN-CONTAINING PROTEIN"/>
    <property type="match status" value="1"/>
</dbReference>
<dbReference type="InterPro" id="IPR044068">
    <property type="entry name" value="CB"/>
</dbReference>
<dbReference type="Gene3D" id="1.10.150.130">
    <property type="match status" value="1"/>
</dbReference>
<dbReference type="GO" id="GO:0006310">
    <property type="term" value="P:DNA recombination"/>
    <property type="evidence" value="ECO:0007669"/>
    <property type="project" value="UniProtKB-KW"/>
</dbReference>
<dbReference type="EMBL" id="JACCBN010000001">
    <property type="protein sequence ID" value="NYD36160.1"/>
    <property type="molecule type" value="Genomic_DNA"/>
</dbReference>
<feature type="domain" description="Core-binding (CB)" evidence="5">
    <location>
        <begin position="16"/>
        <end position="125"/>
    </location>
</feature>
<dbReference type="InterPro" id="IPR052925">
    <property type="entry name" value="Phage_Integrase-like_Recomb"/>
</dbReference>
<evidence type="ECO:0000256" key="3">
    <source>
        <dbReference type="PROSITE-ProRule" id="PRU01248"/>
    </source>
</evidence>
<keyword evidence="2" id="KW-0233">DNA recombination</keyword>
<dbReference type="InterPro" id="IPR002104">
    <property type="entry name" value="Integrase_catalytic"/>
</dbReference>
<evidence type="ECO:0000259" key="4">
    <source>
        <dbReference type="PROSITE" id="PS51898"/>
    </source>
</evidence>
<keyword evidence="1 3" id="KW-0238">DNA-binding</keyword>
<name>A0A7Y9J5I8_9PSEU</name>
<dbReference type="Pfam" id="PF00589">
    <property type="entry name" value="Phage_integrase"/>
    <property type="match status" value="1"/>
</dbReference>
<dbReference type="GO" id="GO:0015074">
    <property type="term" value="P:DNA integration"/>
    <property type="evidence" value="ECO:0007669"/>
    <property type="project" value="InterPro"/>
</dbReference>
<feature type="domain" description="Tyr recombinase" evidence="4">
    <location>
        <begin position="152"/>
        <end position="366"/>
    </location>
</feature>
<evidence type="ECO:0000259" key="5">
    <source>
        <dbReference type="PROSITE" id="PS51900"/>
    </source>
</evidence>
<gene>
    <name evidence="6" type="ORF">BJ983_002262</name>
</gene>
<keyword evidence="7" id="KW-1185">Reference proteome</keyword>
<proteinExistence type="predicted"/>
<dbReference type="SUPFAM" id="SSF47823">
    <property type="entry name" value="lambda integrase-like, N-terminal domain"/>
    <property type="match status" value="1"/>
</dbReference>
<evidence type="ECO:0000256" key="1">
    <source>
        <dbReference type="ARBA" id="ARBA00023125"/>
    </source>
</evidence>
<dbReference type="PROSITE" id="PS51898">
    <property type="entry name" value="TYR_RECOMBINASE"/>
    <property type="match status" value="1"/>
</dbReference>
<dbReference type="Proteomes" id="UP000535890">
    <property type="component" value="Unassembled WGS sequence"/>
</dbReference>
<evidence type="ECO:0000313" key="6">
    <source>
        <dbReference type="EMBL" id="NYD36160.1"/>
    </source>
</evidence>
<reference evidence="6 7" key="1">
    <citation type="submission" date="2020-07" db="EMBL/GenBank/DDBJ databases">
        <title>Sequencing the genomes of 1000 actinobacteria strains.</title>
        <authorList>
            <person name="Klenk H.-P."/>
        </authorList>
    </citation>
    <scope>NUCLEOTIDE SEQUENCE [LARGE SCALE GENOMIC DNA]</scope>
    <source>
        <strain evidence="6 7">DSM 45772</strain>
    </source>
</reference>
<evidence type="ECO:0000256" key="2">
    <source>
        <dbReference type="ARBA" id="ARBA00023172"/>
    </source>
</evidence>
<sequence length="369" mass="40123">MTAAELPEVVSDDELGAVVEVRDELTARAESYARGARAANTWSAYERQWRRFEAWCAAVGERALPADPLTVARFVADLASVWRPATPADPSSSVIAGQVCEREGLRPGTLSGYLAAISVVHQTAQLDNPVQAEAVRRTITGIRRHPGVAPTRRRAAARREPLVEVLRLLKPEELLADARDHALLLVGWKAALRTDDLARLHMSDLHASEQGLSVHLSRSKTDQHGTGATIGIAAPSPEVSAGEGSGESTLLDAGAAWTRWRDLLGSHGITDGPAWRGIDRYGRRPRAGGLHRNSIAEIIKRRAHAAGLEDADLWGGHSLRRGFATEAIAAGVPERDVQRHGRWRSRASMDPYIDAARTFDPTNPTHWLV</sequence>
<dbReference type="PANTHER" id="PTHR34605:SF4">
    <property type="entry name" value="DNA ADENINE METHYLTRANSFERASE"/>
    <property type="match status" value="1"/>
</dbReference>
<dbReference type="Gene3D" id="1.10.443.10">
    <property type="entry name" value="Intergrase catalytic core"/>
    <property type="match status" value="1"/>
</dbReference>
<dbReference type="SUPFAM" id="SSF56349">
    <property type="entry name" value="DNA breaking-rejoining enzymes"/>
    <property type="match status" value="1"/>
</dbReference>
<dbReference type="PROSITE" id="PS51900">
    <property type="entry name" value="CB"/>
    <property type="match status" value="1"/>
</dbReference>
<dbReference type="InterPro" id="IPR011010">
    <property type="entry name" value="DNA_brk_join_enz"/>
</dbReference>
<dbReference type="RefSeq" id="WP_179793887.1">
    <property type="nucleotide sequence ID" value="NZ_BAABHP010000007.1"/>
</dbReference>
<dbReference type="AlphaFoldDB" id="A0A7Y9J5I8"/>
<protein>
    <submittedName>
        <fullName evidence="6">Integrase</fullName>
    </submittedName>
</protein>
<organism evidence="6 7">
    <name type="scientific">Actinomycetospora corticicola</name>
    <dbReference type="NCBI Taxonomy" id="663602"/>
    <lineage>
        <taxon>Bacteria</taxon>
        <taxon>Bacillati</taxon>
        <taxon>Actinomycetota</taxon>
        <taxon>Actinomycetes</taxon>
        <taxon>Pseudonocardiales</taxon>
        <taxon>Pseudonocardiaceae</taxon>
        <taxon>Actinomycetospora</taxon>
    </lineage>
</organism>
<dbReference type="GO" id="GO:0003677">
    <property type="term" value="F:DNA binding"/>
    <property type="evidence" value="ECO:0007669"/>
    <property type="project" value="UniProtKB-UniRule"/>
</dbReference>
<dbReference type="InterPro" id="IPR010998">
    <property type="entry name" value="Integrase_recombinase_N"/>
</dbReference>
<comment type="caution">
    <text evidence="6">The sequence shown here is derived from an EMBL/GenBank/DDBJ whole genome shotgun (WGS) entry which is preliminary data.</text>
</comment>
<dbReference type="InterPro" id="IPR013762">
    <property type="entry name" value="Integrase-like_cat_sf"/>
</dbReference>